<sequence>MSVICVAFNPVDDNYFISGSIAGKVHGTFLRLVHYVLDPLQQVVDDGCHLTRHAGDYISEARFNGGADINKVSLSSFWRT</sequence>
<reference evidence="1 2" key="1">
    <citation type="submission" date="2022-03" db="EMBL/GenBank/DDBJ databases">
        <authorList>
            <person name="Nunn A."/>
            <person name="Chopra R."/>
            <person name="Nunn A."/>
            <person name="Contreras Garrido A."/>
        </authorList>
    </citation>
    <scope>NUCLEOTIDE SEQUENCE [LARGE SCALE GENOMIC DNA]</scope>
</reference>
<dbReference type="EMBL" id="OU466860">
    <property type="protein sequence ID" value="CAH2061484.1"/>
    <property type="molecule type" value="Genomic_DNA"/>
</dbReference>
<dbReference type="PANTHER" id="PTHR45036:SF1">
    <property type="entry name" value="METHYLTRANSFERASE LIKE 7A"/>
    <property type="match status" value="1"/>
</dbReference>
<dbReference type="Proteomes" id="UP000836841">
    <property type="component" value="Chromosome 4"/>
</dbReference>
<dbReference type="AlphaFoldDB" id="A0AAU9SES9"/>
<name>A0AAU9SES9_THLAR</name>
<organism evidence="1 2">
    <name type="scientific">Thlaspi arvense</name>
    <name type="common">Field penny-cress</name>
    <dbReference type="NCBI Taxonomy" id="13288"/>
    <lineage>
        <taxon>Eukaryota</taxon>
        <taxon>Viridiplantae</taxon>
        <taxon>Streptophyta</taxon>
        <taxon>Embryophyta</taxon>
        <taxon>Tracheophyta</taxon>
        <taxon>Spermatophyta</taxon>
        <taxon>Magnoliopsida</taxon>
        <taxon>eudicotyledons</taxon>
        <taxon>Gunneridae</taxon>
        <taxon>Pentapetalae</taxon>
        <taxon>rosids</taxon>
        <taxon>malvids</taxon>
        <taxon>Brassicales</taxon>
        <taxon>Brassicaceae</taxon>
        <taxon>Thlaspideae</taxon>
        <taxon>Thlaspi</taxon>
    </lineage>
</organism>
<protein>
    <submittedName>
        <fullName evidence="1">Uncharacterized protein</fullName>
    </submittedName>
</protein>
<proteinExistence type="predicted"/>
<dbReference type="InterPro" id="IPR052356">
    <property type="entry name" value="Thiol_S-MT"/>
</dbReference>
<evidence type="ECO:0000313" key="1">
    <source>
        <dbReference type="EMBL" id="CAH2061484.1"/>
    </source>
</evidence>
<keyword evidence="2" id="KW-1185">Reference proteome</keyword>
<gene>
    <name evidence="1" type="ORF">TAV2_LOCUS12308</name>
</gene>
<evidence type="ECO:0000313" key="2">
    <source>
        <dbReference type="Proteomes" id="UP000836841"/>
    </source>
</evidence>
<accession>A0AAU9SES9</accession>
<dbReference type="PANTHER" id="PTHR45036">
    <property type="entry name" value="METHYLTRANSFERASE LIKE 7B"/>
    <property type="match status" value="1"/>
</dbReference>